<feature type="non-terminal residue" evidence="1">
    <location>
        <position position="177"/>
    </location>
</feature>
<comment type="caution">
    <text evidence="1">The sequence shown here is derived from an EMBL/GenBank/DDBJ whole genome shotgun (WGS) entry which is preliminary data.</text>
</comment>
<accession>A0ACA9P211</accession>
<protein>
    <submittedName>
        <fullName evidence="1">14119_t:CDS:1</fullName>
    </submittedName>
</protein>
<gene>
    <name evidence="1" type="ORF">RPERSI_LOCUS9050</name>
</gene>
<name>A0ACA9P211_9GLOM</name>
<dbReference type="Proteomes" id="UP000789920">
    <property type="component" value="Unassembled WGS sequence"/>
</dbReference>
<evidence type="ECO:0000313" key="2">
    <source>
        <dbReference type="Proteomes" id="UP000789920"/>
    </source>
</evidence>
<sequence length="177" mass="19366">MYSDYSEKPSFSPTNSSNKKIVWWVEKERKPKTDDIGVSRDYLEKLRDLSVSFYDLTITVGWDDVFKTIGSVALAASYFTPIGPVTGAITAGALAYGGTVEIIGHATDDEDIKKVGRFVWTMAKDAAIDGIAGAKVGCEAWSKAEAETYRAAGKPYIPTPDPKDTIFFAKNAKFFAK</sequence>
<dbReference type="EMBL" id="CAJVQC010016773">
    <property type="protein sequence ID" value="CAG8679621.1"/>
    <property type="molecule type" value="Genomic_DNA"/>
</dbReference>
<organism evidence="1 2">
    <name type="scientific">Racocetra persica</name>
    <dbReference type="NCBI Taxonomy" id="160502"/>
    <lineage>
        <taxon>Eukaryota</taxon>
        <taxon>Fungi</taxon>
        <taxon>Fungi incertae sedis</taxon>
        <taxon>Mucoromycota</taxon>
        <taxon>Glomeromycotina</taxon>
        <taxon>Glomeromycetes</taxon>
        <taxon>Diversisporales</taxon>
        <taxon>Gigasporaceae</taxon>
        <taxon>Racocetra</taxon>
    </lineage>
</organism>
<reference evidence="1" key="1">
    <citation type="submission" date="2021-06" db="EMBL/GenBank/DDBJ databases">
        <authorList>
            <person name="Kallberg Y."/>
            <person name="Tangrot J."/>
            <person name="Rosling A."/>
        </authorList>
    </citation>
    <scope>NUCLEOTIDE SEQUENCE</scope>
    <source>
        <strain evidence="1">MA461A</strain>
    </source>
</reference>
<keyword evidence="2" id="KW-1185">Reference proteome</keyword>
<proteinExistence type="predicted"/>
<evidence type="ECO:0000313" key="1">
    <source>
        <dbReference type="EMBL" id="CAG8679621.1"/>
    </source>
</evidence>